<comment type="caution">
    <text evidence="6">The sequence shown here is derived from an EMBL/GenBank/DDBJ whole genome shotgun (WGS) entry which is preliminary data.</text>
</comment>
<name>A0A1B8YJD4_9GAMM</name>
<dbReference type="GO" id="GO:0019346">
    <property type="term" value="P:transsulfuration"/>
    <property type="evidence" value="ECO:0007669"/>
    <property type="project" value="InterPro"/>
</dbReference>
<reference evidence="7" key="1">
    <citation type="submission" date="2015-11" db="EMBL/GenBank/DDBJ databases">
        <authorList>
            <person name="Tobias N.J."/>
            <person name="Mishra B."/>
            <person name="Gupta D.K."/>
            <person name="Thines M."/>
            <person name="Stinear T.P."/>
            <person name="Bode H.B."/>
        </authorList>
    </citation>
    <scope>NUCLEOTIDE SEQUENCE [LARGE SCALE GENOMIC DNA]</scope>
    <source>
        <strain evidence="7">PB45.5</strain>
    </source>
</reference>
<keyword evidence="7" id="KW-1185">Reference proteome</keyword>
<feature type="modified residue" description="N6-(pyridoxal phosphate)lysine" evidence="4">
    <location>
        <position position="196"/>
    </location>
</feature>
<evidence type="ECO:0000256" key="3">
    <source>
        <dbReference type="ARBA" id="ARBA00022898"/>
    </source>
</evidence>
<dbReference type="FunFam" id="3.40.640.10:FF:000009">
    <property type="entry name" value="Cystathionine gamma-synthase homolog"/>
    <property type="match status" value="1"/>
</dbReference>
<dbReference type="AlphaFoldDB" id="A0A1B8YJD4"/>
<comment type="similarity">
    <text evidence="2 5">Belongs to the trans-sulfuration enzymes family.</text>
</comment>
<dbReference type="RefSeq" id="WP_065390073.1">
    <property type="nucleotide sequence ID" value="NZ_CAWMQN010000044.1"/>
</dbReference>
<accession>A0A1B8YJD4</accession>
<evidence type="ECO:0000256" key="1">
    <source>
        <dbReference type="ARBA" id="ARBA00001933"/>
    </source>
</evidence>
<dbReference type="InterPro" id="IPR054542">
    <property type="entry name" value="Cys_met_metab_PP"/>
</dbReference>
<dbReference type="PIRSF" id="PIRSF001434">
    <property type="entry name" value="CGS"/>
    <property type="match status" value="1"/>
</dbReference>
<organism evidence="6 7">
    <name type="scientific">Photorhabdus namnaonensis</name>
    <dbReference type="NCBI Taxonomy" id="1851568"/>
    <lineage>
        <taxon>Bacteria</taxon>
        <taxon>Pseudomonadati</taxon>
        <taxon>Pseudomonadota</taxon>
        <taxon>Gammaproteobacteria</taxon>
        <taxon>Enterobacterales</taxon>
        <taxon>Morganellaceae</taxon>
        <taxon>Photorhabdus</taxon>
    </lineage>
</organism>
<dbReference type="InterPro" id="IPR015422">
    <property type="entry name" value="PyrdxlP-dep_Trfase_small"/>
</dbReference>
<sequence>MTKFDTKTVHAGYTPDHTGAVMPAIYATSTYAQSAPGQHMGYEYSRSGNPTRDALENAIAELENGSRGYAFSSGLAASSTVLELLDKDSHLVAVDDLYGGTYRLLEKVRSRTAGLRVTYVEAHDITGLEAAIRPDTKMIWVETPTNPLLKLADLAAIAQIAQRHGIISVADNTFASPYLQRPLDLGFDIVVHSATKYLNGHSDVIAGLAVVGKDAELAEKLGFLQNSVGGVLDPFSSFLVLRGMRTLALRMQRHIDSASKIAHWLERQPQIETVFYPGLVSHPQHELAKRQMKGFGGMISVHLKGDDDYARRLIQELKLFTLAESLGGVESLIGQPFSMTHASIPLEKRLASGITPQLIRISVGIEDAEDLIADLAQALEKAAQ</sequence>
<dbReference type="GO" id="GO:0019343">
    <property type="term" value="P:cysteine biosynthetic process via cystathionine"/>
    <property type="evidence" value="ECO:0007669"/>
    <property type="project" value="TreeGrafter"/>
</dbReference>
<proteinExistence type="inferred from homology"/>
<dbReference type="CDD" id="cd00614">
    <property type="entry name" value="CGS_like"/>
    <property type="match status" value="1"/>
</dbReference>
<dbReference type="Gene3D" id="3.40.640.10">
    <property type="entry name" value="Type I PLP-dependent aspartate aminotransferase-like (Major domain)"/>
    <property type="match status" value="1"/>
</dbReference>
<evidence type="ECO:0000256" key="5">
    <source>
        <dbReference type="RuleBase" id="RU362118"/>
    </source>
</evidence>
<dbReference type="InterPro" id="IPR015421">
    <property type="entry name" value="PyrdxlP-dep_Trfase_major"/>
</dbReference>
<dbReference type="Pfam" id="PF01053">
    <property type="entry name" value="Cys_Met_Meta_PP"/>
    <property type="match status" value="1"/>
</dbReference>
<dbReference type="PANTHER" id="PTHR11808">
    <property type="entry name" value="TRANS-SULFURATION ENZYME FAMILY MEMBER"/>
    <property type="match status" value="1"/>
</dbReference>
<gene>
    <name evidence="6" type="primary">metC_1</name>
    <name evidence="6" type="ORF">Phpb_01860</name>
</gene>
<dbReference type="InterPro" id="IPR015424">
    <property type="entry name" value="PyrdxlP-dep_Trfase"/>
</dbReference>
<evidence type="ECO:0000256" key="4">
    <source>
        <dbReference type="PIRSR" id="PIRSR001434-2"/>
    </source>
</evidence>
<dbReference type="EC" id="4.4.1.8" evidence="6"/>
<dbReference type="GO" id="GO:0030170">
    <property type="term" value="F:pyridoxal phosphate binding"/>
    <property type="evidence" value="ECO:0007669"/>
    <property type="project" value="InterPro"/>
</dbReference>
<protein>
    <submittedName>
        <fullName evidence="6">Cystathionine beta-lyase</fullName>
        <ecNumber evidence="6">4.4.1.8</ecNumber>
    </submittedName>
</protein>
<keyword evidence="3 4" id="KW-0663">Pyridoxal phosphate</keyword>
<evidence type="ECO:0000256" key="2">
    <source>
        <dbReference type="ARBA" id="ARBA00009077"/>
    </source>
</evidence>
<dbReference type="FunFam" id="3.90.1150.10:FF:000008">
    <property type="entry name" value="Cystathionine gamma-synthase"/>
    <property type="match status" value="1"/>
</dbReference>
<dbReference type="PROSITE" id="PS00868">
    <property type="entry name" value="CYS_MET_METAB_PP"/>
    <property type="match status" value="1"/>
</dbReference>
<dbReference type="SUPFAM" id="SSF53383">
    <property type="entry name" value="PLP-dependent transferases"/>
    <property type="match status" value="1"/>
</dbReference>
<dbReference type="PANTHER" id="PTHR11808:SF15">
    <property type="entry name" value="CYSTATHIONINE GAMMA-LYASE"/>
    <property type="match status" value="1"/>
</dbReference>
<dbReference type="GO" id="GO:0003962">
    <property type="term" value="F:cystathionine gamma-synthase activity"/>
    <property type="evidence" value="ECO:0007669"/>
    <property type="project" value="TreeGrafter"/>
</dbReference>
<dbReference type="Gene3D" id="3.90.1150.10">
    <property type="entry name" value="Aspartate Aminotransferase, domain 1"/>
    <property type="match status" value="1"/>
</dbReference>
<dbReference type="EMBL" id="LOIC01000044">
    <property type="protein sequence ID" value="OCA55239.1"/>
    <property type="molecule type" value="Genomic_DNA"/>
</dbReference>
<dbReference type="Proteomes" id="UP000092665">
    <property type="component" value="Unassembled WGS sequence"/>
</dbReference>
<dbReference type="InterPro" id="IPR000277">
    <property type="entry name" value="Cys/Met-Metab_PyrdxlP-dep_enz"/>
</dbReference>
<comment type="cofactor">
    <cofactor evidence="1 5">
        <name>pyridoxal 5'-phosphate</name>
        <dbReference type="ChEBI" id="CHEBI:597326"/>
    </cofactor>
</comment>
<dbReference type="GO" id="GO:0004123">
    <property type="term" value="F:cystathionine gamma-lyase activity"/>
    <property type="evidence" value="ECO:0007669"/>
    <property type="project" value="TreeGrafter"/>
</dbReference>
<evidence type="ECO:0000313" key="7">
    <source>
        <dbReference type="Proteomes" id="UP000092665"/>
    </source>
</evidence>
<dbReference type="GO" id="GO:0005737">
    <property type="term" value="C:cytoplasm"/>
    <property type="evidence" value="ECO:0007669"/>
    <property type="project" value="TreeGrafter"/>
</dbReference>
<keyword evidence="6" id="KW-0456">Lyase</keyword>
<dbReference type="PATRIC" id="fig|29488.15.peg.2023"/>
<evidence type="ECO:0000313" key="6">
    <source>
        <dbReference type="EMBL" id="OCA55239.1"/>
    </source>
</evidence>